<keyword evidence="14" id="KW-0349">Heme</keyword>
<dbReference type="GO" id="GO:0007015">
    <property type="term" value="P:actin filament organization"/>
    <property type="evidence" value="ECO:0007669"/>
    <property type="project" value="InterPro"/>
</dbReference>
<dbReference type="Pfam" id="PF03127">
    <property type="entry name" value="GAT"/>
    <property type="match status" value="1"/>
</dbReference>
<comment type="caution">
    <text evidence="20">The sequence shown here is derived from an EMBL/GenBank/DDBJ whole genome shotgun (WGS) entry which is preliminary data.</text>
</comment>
<keyword evidence="11" id="KW-0030">Aminoacyl-tRNA synthetase</keyword>
<dbReference type="Pfam" id="PF00587">
    <property type="entry name" value="tRNA-synt_2b"/>
    <property type="match status" value="1"/>
</dbReference>
<feature type="compositionally biased region" description="Low complexity" evidence="16">
    <location>
        <begin position="1352"/>
        <end position="1363"/>
    </location>
</feature>
<evidence type="ECO:0000256" key="12">
    <source>
        <dbReference type="ARBA" id="ARBA00031113"/>
    </source>
</evidence>
<evidence type="ECO:0000256" key="4">
    <source>
        <dbReference type="ARBA" id="ARBA00022448"/>
    </source>
</evidence>
<gene>
    <name evidence="20" type="ORF">ONZ51_g1564</name>
</gene>
<keyword evidence="8" id="KW-0067">ATP-binding</keyword>
<dbReference type="InterPro" id="IPR006195">
    <property type="entry name" value="aa-tRNA-synth_II"/>
</dbReference>
<evidence type="ECO:0000256" key="14">
    <source>
        <dbReference type="PIRSR" id="PIRSR602403-1"/>
    </source>
</evidence>
<evidence type="ECO:0000256" key="8">
    <source>
        <dbReference type="ARBA" id="ARBA00022840"/>
    </source>
</evidence>
<dbReference type="Pfam" id="PF00067">
    <property type="entry name" value="p450"/>
    <property type="match status" value="1"/>
</dbReference>
<dbReference type="GO" id="GO:0004497">
    <property type="term" value="F:monooxygenase activity"/>
    <property type="evidence" value="ECO:0007669"/>
    <property type="project" value="InterPro"/>
</dbReference>
<feature type="region of interest" description="Disordered" evidence="16">
    <location>
        <begin position="1333"/>
        <end position="1468"/>
    </location>
</feature>
<dbReference type="GO" id="GO:0020037">
    <property type="term" value="F:heme binding"/>
    <property type="evidence" value="ECO:0007669"/>
    <property type="project" value="InterPro"/>
</dbReference>
<dbReference type="SMART" id="SM00288">
    <property type="entry name" value="VHS"/>
    <property type="match status" value="1"/>
</dbReference>
<dbReference type="InterPro" id="IPR036396">
    <property type="entry name" value="Cyt_P450_sf"/>
</dbReference>
<dbReference type="SUPFAM" id="SSF55681">
    <property type="entry name" value="Class II aaRS and biotin synthetases"/>
    <property type="match status" value="1"/>
</dbReference>
<evidence type="ECO:0000259" key="17">
    <source>
        <dbReference type="PROSITE" id="PS50179"/>
    </source>
</evidence>
<dbReference type="InterPro" id="IPR045864">
    <property type="entry name" value="aa-tRNA-synth_II/BPL/LPL"/>
</dbReference>
<dbReference type="Proteomes" id="UP001215151">
    <property type="component" value="Unassembled WGS sequence"/>
</dbReference>
<feature type="compositionally biased region" description="Basic and acidic residues" evidence="16">
    <location>
        <begin position="1163"/>
        <end position="1194"/>
    </location>
</feature>
<dbReference type="SUPFAM" id="SSF89009">
    <property type="entry name" value="GAT-like domain"/>
    <property type="match status" value="1"/>
</dbReference>
<evidence type="ECO:0000259" key="19">
    <source>
        <dbReference type="PROSITE" id="PS50909"/>
    </source>
</evidence>
<keyword evidence="15" id="KW-0175">Coiled coil</keyword>
<keyword evidence="21" id="KW-1185">Reference proteome</keyword>
<dbReference type="PROSITE" id="PS50862">
    <property type="entry name" value="AA_TRNA_LIGASE_II"/>
    <property type="match status" value="1"/>
</dbReference>
<feature type="domain" description="VHS" evidence="17">
    <location>
        <begin position="1009"/>
        <end position="1131"/>
    </location>
</feature>
<dbReference type="GO" id="GO:0016705">
    <property type="term" value="F:oxidoreductase activity, acting on paired donors, with incorporation or reduction of molecular oxygen"/>
    <property type="evidence" value="ECO:0007669"/>
    <property type="project" value="InterPro"/>
</dbReference>
<dbReference type="InterPro" id="IPR002403">
    <property type="entry name" value="Cyt_P450_E_grp-IV"/>
</dbReference>
<dbReference type="GO" id="GO:0005524">
    <property type="term" value="F:ATP binding"/>
    <property type="evidence" value="ECO:0007669"/>
    <property type="project" value="UniProtKB-KW"/>
</dbReference>
<comment type="cofactor">
    <cofactor evidence="1 14">
        <name>heme</name>
        <dbReference type="ChEBI" id="CHEBI:30413"/>
    </cofactor>
</comment>
<dbReference type="Gene3D" id="1.20.58.160">
    <property type="match status" value="1"/>
</dbReference>
<dbReference type="InterPro" id="IPR001128">
    <property type="entry name" value="Cyt_P450"/>
</dbReference>
<dbReference type="InterPro" id="IPR002314">
    <property type="entry name" value="aa-tRNA-synt_IIb"/>
</dbReference>
<dbReference type="GO" id="GO:0043130">
    <property type="term" value="F:ubiquitin binding"/>
    <property type="evidence" value="ECO:0007669"/>
    <property type="project" value="InterPro"/>
</dbReference>
<dbReference type="Gene3D" id="3.30.930.10">
    <property type="entry name" value="Bira Bifunctional Protein, Domain 2"/>
    <property type="match status" value="1"/>
</dbReference>
<name>A0AAD7XEQ1_9APHY</name>
<evidence type="ECO:0000256" key="6">
    <source>
        <dbReference type="ARBA" id="ARBA00022723"/>
    </source>
</evidence>
<keyword evidence="6 14" id="KW-0479">Metal-binding</keyword>
<dbReference type="NCBIfam" id="TIGR00414">
    <property type="entry name" value="serS"/>
    <property type="match status" value="1"/>
</dbReference>
<dbReference type="Gene3D" id="1.10.630.10">
    <property type="entry name" value="Cytochrome P450"/>
    <property type="match status" value="1"/>
</dbReference>
<dbReference type="InterPro" id="IPR044103">
    <property type="entry name" value="GAT_LSB5"/>
</dbReference>
<dbReference type="EMBL" id="JAPEVG010000022">
    <property type="protein sequence ID" value="KAJ8495638.1"/>
    <property type="molecule type" value="Genomic_DNA"/>
</dbReference>
<keyword evidence="10 14" id="KW-0408">Iron</keyword>
<keyword evidence="9" id="KW-0653">Protein transport</keyword>
<dbReference type="PROSITE" id="PS50179">
    <property type="entry name" value="VHS"/>
    <property type="match status" value="1"/>
</dbReference>
<evidence type="ECO:0000256" key="1">
    <source>
        <dbReference type="ARBA" id="ARBA00001971"/>
    </source>
</evidence>
<dbReference type="CDD" id="cd16980">
    <property type="entry name" value="VHS_Lsb5"/>
    <property type="match status" value="1"/>
</dbReference>
<feature type="region of interest" description="Disordered" evidence="16">
    <location>
        <begin position="1163"/>
        <end position="1207"/>
    </location>
</feature>
<keyword evidence="4" id="KW-0813">Transport</keyword>
<dbReference type="GO" id="GO:0004828">
    <property type="term" value="F:serine-tRNA ligase activity"/>
    <property type="evidence" value="ECO:0007669"/>
    <property type="project" value="UniProtKB-EC"/>
</dbReference>
<accession>A0AAD7XEQ1</accession>
<dbReference type="CDD" id="cd11040">
    <property type="entry name" value="CYP7_CYP8-like"/>
    <property type="match status" value="1"/>
</dbReference>
<dbReference type="Gene3D" id="1.25.40.90">
    <property type="match status" value="1"/>
</dbReference>
<dbReference type="GO" id="GO:0035091">
    <property type="term" value="F:phosphatidylinositol binding"/>
    <property type="evidence" value="ECO:0007669"/>
    <property type="project" value="InterPro"/>
</dbReference>
<evidence type="ECO:0000256" key="15">
    <source>
        <dbReference type="SAM" id="Coils"/>
    </source>
</evidence>
<keyword evidence="7" id="KW-0547">Nucleotide-binding</keyword>
<evidence type="ECO:0000313" key="21">
    <source>
        <dbReference type="Proteomes" id="UP001215151"/>
    </source>
</evidence>
<feature type="domain" description="Aminoacyl-transfer RNA synthetases class-II family profile" evidence="18">
    <location>
        <begin position="611"/>
        <end position="912"/>
    </location>
</feature>
<dbReference type="Pfam" id="PF00790">
    <property type="entry name" value="VHS"/>
    <property type="match status" value="1"/>
</dbReference>
<evidence type="ECO:0000256" key="7">
    <source>
        <dbReference type="ARBA" id="ARBA00022741"/>
    </source>
</evidence>
<feature type="coiled-coil region" evidence="15">
    <location>
        <begin position="1233"/>
        <end position="1260"/>
    </location>
</feature>
<dbReference type="SUPFAM" id="SSF48464">
    <property type="entry name" value="ENTH/VHS domain"/>
    <property type="match status" value="1"/>
</dbReference>
<dbReference type="PRINTS" id="PR00465">
    <property type="entry name" value="EP450IV"/>
</dbReference>
<dbReference type="GO" id="GO:0015031">
    <property type="term" value="P:protein transport"/>
    <property type="evidence" value="ECO:0007669"/>
    <property type="project" value="UniProtKB-KW"/>
</dbReference>
<proteinExistence type="inferred from homology"/>
<dbReference type="GO" id="GO:0005506">
    <property type="term" value="F:iron ion binding"/>
    <property type="evidence" value="ECO:0007669"/>
    <property type="project" value="InterPro"/>
</dbReference>
<dbReference type="GO" id="GO:0006897">
    <property type="term" value="P:endocytosis"/>
    <property type="evidence" value="ECO:0007669"/>
    <property type="project" value="InterPro"/>
</dbReference>
<organism evidence="20 21">
    <name type="scientific">Trametes cubensis</name>
    <dbReference type="NCBI Taxonomy" id="1111947"/>
    <lineage>
        <taxon>Eukaryota</taxon>
        <taxon>Fungi</taxon>
        <taxon>Dikarya</taxon>
        <taxon>Basidiomycota</taxon>
        <taxon>Agaricomycotina</taxon>
        <taxon>Agaricomycetes</taxon>
        <taxon>Polyporales</taxon>
        <taxon>Polyporaceae</taxon>
        <taxon>Trametes</taxon>
    </lineage>
</organism>
<dbReference type="InterPro" id="IPR002014">
    <property type="entry name" value="VHS_dom"/>
</dbReference>
<evidence type="ECO:0000256" key="3">
    <source>
        <dbReference type="ARBA" id="ARBA00012840"/>
    </source>
</evidence>
<feature type="compositionally biased region" description="Acidic residues" evidence="16">
    <location>
        <begin position="1458"/>
        <end position="1468"/>
    </location>
</feature>
<dbReference type="PANTHER" id="PTHR11778">
    <property type="entry name" value="SERYL-TRNA SYNTHETASE"/>
    <property type="match status" value="1"/>
</dbReference>
<feature type="domain" description="GAT" evidence="19">
    <location>
        <begin position="1174"/>
        <end position="1296"/>
    </location>
</feature>
<evidence type="ECO:0000256" key="9">
    <source>
        <dbReference type="ARBA" id="ARBA00022927"/>
    </source>
</evidence>
<evidence type="ECO:0000313" key="20">
    <source>
        <dbReference type="EMBL" id="KAJ8495638.1"/>
    </source>
</evidence>
<comment type="similarity">
    <text evidence="2">Belongs to the cytochrome P450 family.</text>
</comment>
<evidence type="ECO:0000256" key="5">
    <source>
        <dbReference type="ARBA" id="ARBA00022598"/>
    </source>
</evidence>
<evidence type="ECO:0000259" key="18">
    <source>
        <dbReference type="PROSITE" id="PS50862"/>
    </source>
</evidence>
<keyword evidence="5" id="KW-0436">Ligase</keyword>
<evidence type="ECO:0000256" key="11">
    <source>
        <dbReference type="ARBA" id="ARBA00023146"/>
    </source>
</evidence>
<dbReference type="PROSITE" id="PS50909">
    <property type="entry name" value="GAT"/>
    <property type="match status" value="1"/>
</dbReference>
<evidence type="ECO:0000256" key="2">
    <source>
        <dbReference type="ARBA" id="ARBA00010617"/>
    </source>
</evidence>
<dbReference type="EC" id="6.1.1.11" evidence="3"/>
<evidence type="ECO:0000256" key="13">
    <source>
        <dbReference type="ARBA" id="ARBA00034892"/>
    </source>
</evidence>
<feature type="binding site" description="axial binding residue" evidence="14">
    <location>
        <position position="443"/>
    </location>
    <ligand>
        <name>heme</name>
        <dbReference type="ChEBI" id="CHEBI:30413"/>
    </ligand>
    <ligandPart>
        <name>Fe</name>
        <dbReference type="ChEBI" id="CHEBI:18248"/>
    </ligandPart>
</feature>
<dbReference type="InterPro" id="IPR002317">
    <property type="entry name" value="Ser-tRNA-ligase_type_1"/>
</dbReference>
<sequence>MSDESASVLSIPGSMGLVHQNPLGLALVLFGLYWLSKVFQSVDTSRPPLARSWIPWVGSAVDMGRDPDRFFASMTNLLGPVFRLKLLGQERVFVTSPSLISTVYRDSQSFDFRAIRVELGELVFSLPPSLGRQTYTLETYMPALHHSLLPGSLQPMISAYISSAHDGIRSTVANMDGTSVPLLSLIIPPAYHAACRAAFGPGFPAEESYPLFRAFDDSFHLLTTTIPRIFLSKPLTAWEKLIDLIEAYIGGLGDDLEEAGHFVKVAIRGREAGWTNRDIAAVLGTQLWALQANAIFAAYWLVALQLQQKEGLAPLIEEIDTVREFWQATHPSVSIGTSFFEDLASSSSKSLPLVTSAIQETLRYTSQSYSIRRVVRPVQLGGYELRPDEQVICVTRQTHVDEEIFPEASEFNFRRYLETPKAMKDGKLVPNHSMAFGGGVSMCEGRHFAMTELKMFVSILFTYASIELDPKSPSRPAFAWERQGIMHPRGDLRVIVKRQSYSDDRNKMQLNAKYPALWVQRACLRRCCPRAFASMPDHLRTPKALEKPRPNYRDISENVVYKSHNAFNRKVRLPVGAVQTVARLYQDRPESVAITRSTHGPEPIPADPARDHVSICRALDIIDLKAAATVTGSSWYYLKNEGALLEIALVNYALSVAMKHGYTPVITPDVVRADIARRCGFQPRDPVDGASQMYHITHSANPAEAGDHHPDLVLAGTAEIPLAGMFANKILYPGELPKKVVGLGHSFRAEAGARGTEARGLYRVHQFTKLELFVICTAGKSDEMMEEMRNMQTEIFEGLGLSFRVLEMPTEELGASAYRKYDAEAWMPGRGGWGEISSTSNCTDYQARRLHIRHHHAPASPTASPSDQAQPSLPFAHTLNGTAAAVPRLIVALVENGAVFDEAGAVTGLRLPKALQPFWVGGNPRGLITWHLDSGKAPGPSGYACVIAQLERSAAALDPGLRPASSLFSTAISVPTRAPMSALQLAKQAYSAFNREKPHSSITEWVEILTSSNYEDEAYDGIPELVDAINIQATGPAEASRAIRKKIKHGNPHQQYRALVVLKATVENGGHNFQTSFADHQLTDALKNLAADPATDHKVKKKLASVLAAWHLQFKDDPSMTLVANLYKQCKVAQTNRVSMDRRAVDNVNAGLGLDAEYLERKRKEEEARKKKEEEKRKAKEEKERRKREEEERRRKPKTKRKPFNFEEEKPQILTAIANASQAASNLVNAMTLVNTEQEKLETNERVQECLNKVKQARKQIVRYIQLVENEDMIGVLIETNDRIIAALENYDLLTKPDTTEQQVKEIQEGLAATKLSSSELGKLQERQRAVIERSIGRAGSSSVRPDPGEESPTSPTSPTSPSYVHPDLQDLEFGALGSSQRNLPPPIRPTVPRSSSDDDNAWRRGSLSDFSDYQSSDEDAHNRAAGPSSSQPRRRGYVDVSDNESVDVRRNPKQGLLEEEDPFADPE</sequence>
<dbReference type="SUPFAM" id="SSF48264">
    <property type="entry name" value="Cytochrome P450"/>
    <property type="match status" value="1"/>
</dbReference>
<dbReference type="InterPro" id="IPR008942">
    <property type="entry name" value="ENTH_VHS"/>
</dbReference>
<reference evidence="20" key="1">
    <citation type="submission" date="2022-11" db="EMBL/GenBank/DDBJ databases">
        <title>Genome Sequence of Cubamyces cubensis.</title>
        <authorList>
            <person name="Buettner E."/>
        </authorList>
    </citation>
    <scope>NUCLEOTIDE SEQUENCE</scope>
    <source>
        <strain evidence="20">MPL-01</strain>
    </source>
</reference>
<dbReference type="InterPro" id="IPR004152">
    <property type="entry name" value="GAT_dom"/>
</dbReference>
<evidence type="ECO:0000256" key="16">
    <source>
        <dbReference type="SAM" id="MobiDB-lite"/>
    </source>
</evidence>
<dbReference type="GO" id="GO:0007034">
    <property type="term" value="P:vacuolar transport"/>
    <property type="evidence" value="ECO:0007669"/>
    <property type="project" value="UniProtKB-ARBA"/>
</dbReference>
<dbReference type="InterPro" id="IPR038425">
    <property type="entry name" value="GAT_sf"/>
</dbReference>
<dbReference type="GO" id="GO:0006434">
    <property type="term" value="P:seryl-tRNA aminoacylation"/>
    <property type="evidence" value="ECO:0007669"/>
    <property type="project" value="InterPro"/>
</dbReference>
<dbReference type="CDD" id="cd14232">
    <property type="entry name" value="GAT_LSB5"/>
    <property type="match status" value="1"/>
</dbReference>
<protein>
    <recommendedName>
        <fullName evidence="3">serine--tRNA ligase</fullName>
        <ecNumber evidence="3">6.1.1.11</ecNumber>
    </recommendedName>
    <alternativeName>
        <fullName evidence="12">Seryl-tRNA synthetase</fullName>
    </alternativeName>
    <alternativeName>
        <fullName evidence="13">Seryl-tRNA(Ser) synthetase</fullName>
    </alternativeName>
</protein>
<evidence type="ECO:0000256" key="10">
    <source>
        <dbReference type="ARBA" id="ARBA00023004"/>
    </source>
</evidence>